<evidence type="ECO:0000256" key="1">
    <source>
        <dbReference type="SAM" id="MobiDB-lite"/>
    </source>
</evidence>
<evidence type="ECO:0000313" key="3">
    <source>
        <dbReference type="Proteomes" id="UP001307889"/>
    </source>
</evidence>
<reference evidence="2 3" key="1">
    <citation type="submission" date="2023-09" db="EMBL/GenBank/DDBJ databases">
        <title>Nesidiocoris tenuis whole genome shotgun sequence.</title>
        <authorList>
            <person name="Shibata T."/>
            <person name="Shimoda M."/>
            <person name="Kobayashi T."/>
            <person name="Uehara T."/>
        </authorList>
    </citation>
    <scope>NUCLEOTIDE SEQUENCE [LARGE SCALE GENOMIC DNA]</scope>
    <source>
        <strain evidence="2 3">Japan</strain>
    </source>
</reference>
<proteinExistence type="predicted"/>
<gene>
    <name evidence="2" type="ORF">NTJ_09399</name>
</gene>
<accession>A0ABN7AYW9</accession>
<keyword evidence="3" id="KW-1185">Reference proteome</keyword>
<dbReference type="EMBL" id="AP028915">
    <property type="protein sequence ID" value="BES96587.1"/>
    <property type="molecule type" value="Genomic_DNA"/>
</dbReference>
<evidence type="ECO:0000313" key="2">
    <source>
        <dbReference type="EMBL" id="BES96587.1"/>
    </source>
</evidence>
<sequence length="168" mass="18962">MPDFIDGSLYKSAQKKLWDPILSELHVIQELNRDQTKTPKAVTHPTPDCGSDDDNTPDIDQLVREAEQLLAMDMPKLNVIDEKCEKVISETSRLCKECPPAEMEELMLKSKSLLEAHPPTCRASQDDKSIVETVRLLDDAQKVMRGVEIATITLPRQIHDFNMKLPPA</sequence>
<organism evidence="2 3">
    <name type="scientific">Nesidiocoris tenuis</name>
    <dbReference type="NCBI Taxonomy" id="355587"/>
    <lineage>
        <taxon>Eukaryota</taxon>
        <taxon>Metazoa</taxon>
        <taxon>Ecdysozoa</taxon>
        <taxon>Arthropoda</taxon>
        <taxon>Hexapoda</taxon>
        <taxon>Insecta</taxon>
        <taxon>Pterygota</taxon>
        <taxon>Neoptera</taxon>
        <taxon>Paraneoptera</taxon>
        <taxon>Hemiptera</taxon>
        <taxon>Heteroptera</taxon>
        <taxon>Panheteroptera</taxon>
        <taxon>Cimicomorpha</taxon>
        <taxon>Miridae</taxon>
        <taxon>Dicyphina</taxon>
        <taxon>Nesidiocoris</taxon>
    </lineage>
</organism>
<name>A0ABN7AYW9_9HEMI</name>
<feature type="region of interest" description="Disordered" evidence="1">
    <location>
        <begin position="33"/>
        <end position="57"/>
    </location>
</feature>
<protein>
    <submittedName>
        <fullName evidence="2">Uncharacterized protein</fullName>
    </submittedName>
</protein>
<dbReference type="Proteomes" id="UP001307889">
    <property type="component" value="Chromosome 7"/>
</dbReference>